<reference evidence="2 3" key="1">
    <citation type="journal article" date="2021" name="J. Hered.">
        <title>A chromosome-level genome assembly of the parasitoid wasp, Cotesia glomerata (Hymenoptera: Braconidae).</title>
        <authorList>
            <person name="Pinto B.J."/>
            <person name="Weis J.J."/>
            <person name="Gamble T."/>
            <person name="Ode P.J."/>
            <person name="Paul R."/>
            <person name="Zaspel J.M."/>
        </authorList>
    </citation>
    <scope>NUCLEOTIDE SEQUENCE [LARGE SCALE GENOMIC DNA]</scope>
    <source>
        <strain evidence="2">CgM1</strain>
    </source>
</reference>
<protein>
    <submittedName>
        <fullName evidence="2">Uncharacterized protein</fullName>
    </submittedName>
</protein>
<name>A0AAV7IRZ2_COTGL</name>
<feature type="region of interest" description="Disordered" evidence="1">
    <location>
        <begin position="130"/>
        <end position="149"/>
    </location>
</feature>
<proteinExistence type="predicted"/>
<evidence type="ECO:0000256" key="1">
    <source>
        <dbReference type="SAM" id="MobiDB-lite"/>
    </source>
</evidence>
<accession>A0AAV7IRZ2</accession>
<dbReference type="Proteomes" id="UP000826195">
    <property type="component" value="Unassembled WGS sequence"/>
</dbReference>
<organism evidence="2 3">
    <name type="scientific">Cotesia glomerata</name>
    <name type="common">Lepidopteran parasitic wasp</name>
    <name type="synonym">Apanteles glomeratus</name>
    <dbReference type="NCBI Taxonomy" id="32391"/>
    <lineage>
        <taxon>Eukaryota</taxon>
        <taxon>Metazoa</taxon>
        <taxon>Ecdysozoa</taxon>
        <taxon>Arthropoda</taxon>
        <taxon>Hexapoda</taxon>
        <taxon>Insecta</taxon>
        <taxon>Pterygota</taxon>
        <taxon>Neoptera</taxon>
        <taxon>Endopterygota</taxon>
        <taxon>Hymenoptera</taxon>
        <taxon>Apocrita</taxon>
        <taxon>Ichneumonoidea</taxon>
        <taxon>Braconidae</taxon>
        <taxon>Microgastrinae</taxon>
        <taxon>Cotesia</taxon>
    </lineage>
</organism>
<dbReference type="AlphaFoldDB" id="A0AAV7IRZ2"/>
<keyword evidence="3" id="KW-1185">Reference proteome</keyword>
<dbReference type="EMBL" id="JAHXZJ010000747">
    <property type="protein sequence ID" value="KAH0557800.1"/>
    <property type="molecule type" value="Genomic_DNA"/>
</dbReference>
<evidence type="ECO:0000313" key="2">
    <source>
        <dbReference type="EMBL" id="KAH0557800.1"/>
    </source>
</evidence>
<sequence>MVFGKKKTLNIAARPFTHGSSFELLIKTPSDGRLSSKPNISWSVLSDWIYRSGELSPSSSVRTVPCVGGVYVSSSRIQQPGRMKFSNPRQMFMGLRDIRWPPRHQLCLVNEASLIRIPDVDKYRPRELPEIAPRTPSNERGSPARCISI</sequence>
<gene>
    <name evidence="2" type="ORF">KQX54_011869</name>
</gene>
<comment type="caution">
    <text evidence="2">The sequence shown here is derived from an EMBL/GenBank/DDBJ whole genome shotgun (WGS) entry which is preliminary data.</text>
</comment>
<evidence type="ECO:0000313" key="3">
    <source>
        <dbReference type="Proteomes" id="UP000826195"/>
    </source>
</evidence>